<dbReference type="EMBL" id="CM001199">
    <property type="protein sequence ID" value="EGP88355.1"/>
    <property type="molecule type" value="Genomic_DNA"/>
</dbReference>
<keyword evidence="4" id="KW-1185">Reference proteome</keyword>
<dbReference type="RefSeq" id="XP_003853379.1">
    <property type="nucleotide sequence ID" value="XM_003853331.1"/>
</dbReference>
<gene>
    <name evidence="3" type="ORF">MYCGRDRAFT_71228</name>
</gene>
<dbReference type="OMA" id="KVVFRWK"/>
<name>F9X8J3_ZYMTI</name>
<feature type="compositionally biased region" description="Polar residues" evidence="2">
    <location>
        <begin position="347"/>
        <end position="363"/>
    </location>
</feature>
<dbReference type="InParanoid" id="F9X8J3"/>
<feature type="region of interest" description="Disordered" evidence="2">
    <location>
        <begin position="346"/>
        <end position="432"/>
    </location>
</feature>
<dbReference type="OrthoDB" id="3357341at2759"/>
<dbReference type="AlphaFoldDB" id="F9X8J3"/>
<protein>
    <submittedName>
        <fullName evidence="3">Uncharacterized protein</fullName>
    </submittedName>
</protein>
<sequence>MLDENLPAFFLKPSATKIPHHRDIYLSHHGSEPSPFYVIQNSDPTSQLPAHRNVYAAALFDAYNPSVLFGEVLVRPAWSQPTLNAEEIRRNNGITPPPVPLLPNEFVVQLYNPEQQVRVEVKEGKWGASDSYEFAMPQTSFRTPSASNLDRGQSDPASLAITPKVNFVWRREGKLSKDLTCFMTGKSTDTVAAKKSKHRDPDIAIALWRSMREMTIYESNLGRVLEDMEDPKGLEVALLLGAVVIKDLYFGIKGQSEMKEVFNISELPEERKLSGGGRKVVSPPKAGIAAPPPPPKAAARRKKEREKADEAERKRLLKVVEEEAKQARKKAAEVERETERLRRLYGTQGQANSSQLRIPQQQPVVDPRLRRPASAQGSYGQARPPWSGSASSSALVMSGANGVVMSGGGGPGQRPPAVKPKKSSFFGLMSGK</sequence>
<feature type="compositionally biased region" description="Low complexity" evidence="2">
    <location>
        <begin position="387"/>
        <end position="404"/>
    </location>
</feature>
<dbReference type="Proteomes" id="UP000008062">
    <property type="component" value="Chromosome 4"/>
</dbReference>
<dbReference type="HOGENOM" id="CLU_028621_0_0_1"/>
<feature type="region of interest" description="Disordered" evidence="2">
    <location>
        <begin position="272"/>
        <end position="312"/>
    </location>
</feature>
<organism evidence="3 4">
    <name type="scientific">Zymoseptoria tritici (strain CBS 115943 / IPO323)</name>
    <name type="common">Speckled leaf blotch fungus</name>
    <name type="synonym">Septoria tritici</name>
    <dbReference type="NCBI Taxonomy" id="336722"/>
    <lineage>
        <taxon>Eukaryota</taxon>
        <taxon>Fungi</taxon>
        <taxon>Dikarya</taxon>
        <taxon>Ascomycota</taxon>
        <taxon>Pezizomycotina</taxon>
        <taxon>Dothideomycetes</taxon>
        <taxon>Dothideomycetidae</taxon>
        <taxon>Mycosphaerellales</taxon>
        <taxon>Mycosphaerellaceae</taxon>
        <taxon>Zymoseptoria</taxon>
    </lineage>
</organism>
<evidence type="ECO:0000256" key="2">
    <source>
        <dbReference type="SAM" id="MobiDB-lite"/>
    </source>
</evidence>
<reference evidence="3 4" key="1">
    <citation type="journal article" date="2011" name="PLoS Genet.">
        <title>Finished genome of the fungal wheat pathogen Mycosphaerella graminicola reveals dispensome structure, chromosome plasticity, and stealth pathogenesis.</title>
        <authorList>
            <person name="Goodwin S.B."/>
            <person name="Ben M'barek S."/>
            <person name="Dhillon B."/>
            <person name="Wittenberg A.H.J."/>
            <person name="Crane C.F."/>
            <person name="Hane J.K."/>
            <person name="Foster A.J."/>
            <person name="Van der Lee T.A.J."/>
            <person name="Grimwood J."/>
            <person name="Aerts A."/>
            <person name="Antoniw J."/>
            <person name="Bailey A."/>
            <person name="Bluhm B."/>
            <person name="Bowler J."/>
            <person name="Bristow J."/>
            <person name="van der Burgt A."/>
            <person name="Canto-Canche B."/>
            <person name="Churchill A.C.L."/>
            <person name="Conde-Ferraez L."/>
            <person name="Cools H.J."/>
            <person name="Coutinho P.M."/>
            <person name="Csukai M."/>
            <person name="Dehal P."/>
            <person name="De Wit P."/>
            <person name="Donzelli B."/>
            <person name="van de Geest H.C."/>
            <person name="van Ham R.C.H.J."/>
            <person name="Hammond-Kosack K.E."/>
            <person name="Henrissat B."/>
            <person name="Kilian A."/>
            <person name="Kobayashi A.K."/>
            <person name="Koopmann E."/>
            <person name="Kourmpetis Y."/>
            <person name="Kuzniar A."/>
            <person name="Lindquist E."/>
            <person name="Lombard V."/>
            <person name="Maliepaard C."/>
            <person name="Martins N."/>
            <person name="Mehrabi R."/>
            <person name="Nap J.P.H."/>
            <person name="Ponomarenko A."/>
            <person name="Rudd J.J."/>
            <person name="Salamov A."/>
            <person name="Schmutz J."/>
            <person name="Schouten H.J."/>
            <person name="Shapiro H."/>
            <person name="Stergiopoulos I."/>
            <person name="Torriani S.F.F."/>
            <person name="Tu H."/>
            <person name="de Vries R.P."/>
            <person name="Waalwijk C."/>
            <person name="Ware S.B."/>
            <person name="Wiebenga A."/>
            <person name="Zwiers L.-H."/>
            <person name="Oliver R.P."/>
            <person name="Grigoriev I.V."/>
            <person name="Kema G.H.J."/>
        </authorList>
    </citation>
    <scope>NUCLEOTIDE SEQUENCE [LARGE SCALE GENOMIC DNA]</scope>
    <source>
        <strain evidence="4">CBS 115943 / IPO323</strain>
    </source>
</reference>
<keyword evidence="1" id="KW-0175">Coiled coil</keyword>
<dbReference type="KEGG" id="ztr:MYCGRDRAFT_71228"/>
<evidence type="ECO:0000313" key="4">
    <source>
        <dbReference type="Proteomes" id="UP000008062"/>
    </source>
</evidence>
<dbReference type="GeneID" id="13397352"/>
<dbReference type="eggNOG" id="ENOG502S0DI">
    <property type="taxonomic scope" value="Eukaryota"/>
</dbReference>
<evidence type="ECO:0000313" key="3">
    <source>
        <dbReference type="EMBL" id="EGP88355.1"/>
    </source>
</evidence>
<evidence type="ECO:0000256" key="1">
    <source>
        <dbReference type="SAM" id="Coils"/>
    </source>
</evidence>
<accession>F9X8J3</accession>
<proteinExistence type="predicted"/>
<feature type="coiled-coil region" evidence="1">
    <location>
        <begin position="317"/>
        <end position="344"/>
    </location>
</feature>
<dbReference type="STRING" id="336722.F9X8J3"/>